<dbReference type="PRINTS" id="PR00313">
    <property type="entry name" value="CABNDNGRPT"/>
</dbReference>
<dbReference type="SUPFAM" id="SSF51120">
    <property type="entry name" value="beta-Roll"/>
    <property type="match status" value="2"/>
</dbReference>
<dbReference type="Pfam" id="PF16184">
    <property type="entry name" value="Cadherin_3"/>
    <property type="match status" value="1"/>
</dbReference>
<accession>A0A4S8P0H2</accession>
<feature type="compositionally biased region" description="Polar residues" evidence="1">
    <location>
        <begin position="1011"/>
        <end position="1032"/>
    </location>
</feature>
<evidence type="ECO:0000259" key="2">
    <source>
        <dbReference type="PROSITE" id="PS50234"/>
    </source>
</evidence>
<dbReference type="NCBIfam" id="TIGR03660">
    <property type="entry name" value="T1SS_rpt_143"/>
    <property type="match status" value="2"/>
</dbReference>
<dbReference type="InterPro" id="IPR001343">
    <property type="entry name" value="Hemolysn_Ca-bd"/>
</dbReference>
<dbReference type="InterPro" id="IPR013783">
    <property type="entry name" value="Ig-like_fold"/>
</dbReference>
<proteinExistence type="predicted"/>
<organism evidence="3 4">
    <name type="scientific">Peteryoungia ipomoeae</name>
    <dbReference type="NCBI Taxonomy" id="1210932"/>
    <lineage>
        <taxon>Bacteria</taxon>
        <taxon>Pseudomonadati</taxon>
        <taxon>Pseudomonadota</taxon>
        <taxon>Alphaproteobacteria</taxon>
        <taxon>Hyphomicrobiales</taxon>
        <taxon>Rhizobiaceae</taxon>
        <taxon>Peteryoungia</taxon>
    </lineage>
</organism>
<dbReference type="EMBL" id="STGV01000006">
    <property type="protein sequence ID" value="THV21034.1"/>
    <property type="molecule type" value="Genomic_DNA"/>
</dbReference>
<dbReference type="InterPro" id="IPR019959">
    <property type="entry name" value="T1SS-143_rpt-cont_dom"/>
</dbReference>
<dbReference type="Pfam" id="PF17803">
    <property type="entry name" value="Cadherin_4"/>
    <property type="match status" value="3"/>
</dbReference>
<dbReference type="Pfam" id="PF00353">
    <property type="entry name" value="HemolysinCabind"/>
    <property type="match status" value="2"/>
</dbReference>
<feature type="compositionally biased region" description="Basic and acidic residues" evidence="1">
    <location>
        <begin position="1196"/>
        <end position="1214"/>
    </location>
</feature>
<dbReference type="InterPro" id="IPR010221">
    <property type="entry name" value="VCBS_dom"/>
</dbReference>
<dbReference type="InterPro" id="IPR019960">
    <property type="entry name" value="T1SS_VCA0849"/>
</dbReference>
<dbReference type="Gene3D" id="2.60.40.10">
    <property type="entry name" value="Immunoglobulins"/>
    <property type="match status" value="3"/>
</dbReference>
<dbReference type="InterPro" id="IPR036465">
    <property type="entry name" value="vWFA_dom_sf"/>
</dbReference>
<sequence>MSIEDLRQSGIDNTSANTDFSEVAEQHLNILPEAEDALEIAQADPASSVSTDAAPVEAAPTAIPTLVKPDDNNVVTLPATVDLDNLEFEVAGNDLVLVLADGTEITVQGGAANIPTFVIGEVELPQVVLFAALEDSNINVAAGLDGSFSAQAGSPSNGADFNDDPYGDGPAELGLIDLLGDTSFGDEFRTAQIFGGNGRPSIDGALEGSFRFDEAFIADGVAGNESFSGRLPFNPGPDDGTISAIGFAGAGNVDEEGDGSSTTLSLTSGGLPVQFETFPAPTGTALNFLALRGFIVVDGVKTPIFEITVDDRTSGDFTFKLIGKLDHPDAGADDSQADASDIIRLGFNYTVTDNDGDSVTGDFEVDILDDAPSFGAPTPGFVDEDKLPEGFDEVPEGDRAVFDGEPSSEISPSPSDEPSSPFPSVQGSLGINWGADNGNAVVDGGLTDAVNDRGVAFTQGTLDDLVEQGLSSDGVDLEYKLSDDGITVYAYKPYYDGGDKGGLVSAKFFEGGISSPYFENVQGHVVFTVTLSDVLNGTYDFTLYGNLDHQVSGTSPEAEEDLSISFKFTAKDSDGDTAGSKFTVNVNDDSPVFESAPTNASIDEEDIPGKEQSPGIGNSGDSYADTPAADDLPWPGTGSGFYNNWDGGRVVYGNLNIDWGADDNQGFLDGSADRSVSLTAVGAGTVFQTGAVVQVVQDGASTPSPLTHNGETVKMWVSSDGDYVWGYTGEVVGDFPPQQSQVVFTIGLGDGGSGSYSFTLYKNLDHAVAGTEDDLRIDFKVVATDSDGDKATSGFSITIDDDAPVIVAPVATTVEDEKAANGNDETESPNNLAGQATGSLSINWGSDNGNNGSGGLGDRSVSFVSKDVTISGGLDGKFTSLGMPVNTVVLKDGTLIAYTGNNAPTAATGDGAENVVFYVELSDTGVDNKGAYTFTLVKPLDHANDGTNSENSLDLTFNFNATDSDGDTVTSSFKVTVVDDKPELAKVCPIEETANEDDISTIGSAHPGASLGTSPNDGNRDGTYTGNPPSASTGPAFLSGSLTGLVKVGADNKVTFSFIESATVVSTLTTLGLSSKGQPLSYELKDGVLYAFDNENSDGAYQSAADRLVFTLELKADGSYAFSLYDQLDHDAPRDDRWDRETDADQNEDLQDKIEGDVTAIDFGSLIKATDNDGDSVTLNDAFSIKIRDDVPELSGKKETRTVDEDDIATRDSRGTSPNDGDQNDDSLTGNPPSADRGPAFISGSLTRLVNGGADDTVRFSFIDGRDAAQVMDRLGLSSKGEELSYEVKNGVLYAYDNDRGGPGFGDGDRLVFKLTLNQDGSYEFELHDQLDHDWAKGENFDLQDGSSRFDVTDLDFGKIIKVTDYDGDSITLDGAFNIEIRDDIPTAKAENTCETLIVDETDDRQNDDVRDAIAIFRGLRDVGSDRDMDPQFARQENFVKAIINGGADDDVDVDWSLELTGRDGLDSGLKTTDGKTIKLYVEGDLIVGRYEDGRSNSQTHGHGHGHAGGSNKGDAAFAIHIADDGTLSMVQYVSIKHDDAYDHDESNDANDGISATDLQTLAGKINAILTVTDFDGDKAVSKVAVGDRIQFEDDGPSVKLTLNKKASIIIDETDGVRESNLETDRVGHDLGSVKISAKSLFTESVSYGADGAASQASKVYSLAIKGANRESGLLDAVTNEKVMLVDKNGVIEGQISGGRVVFTIAVNAESGEVTVTQWRAVEHSDKNSHDELSRAITSAKLELTVTVKDGDNDTDHDSIDLGSIIQFRDDGPKVGANETVVLEDDDLPNGIDGGDWDNEAPNNSTGTLSHHFGTDGGSIALTGVDLPKDLGFKVSPHTASELVVMQAQGDKDVPVLKVVIDPQTGVYAVTQLAPIRHPSLNGDDGDNKENNVDFTIKYRVTDGDNDTANGTLKVTIDDDMPDPKVTVPTGTVVVHDETAGLQENDVNSSFPSVPHAGGSPIGVAQSATAIVTVDPRYGADGQGSVRYAIDVPGGDKISSGLFTTSGKPITLFEVSPTLVVGRYDGADGDLSVGDKDPAAFAIHIDPTTGVVTIAQYVALQHPNGGDSHNELLALGKNTLRVTVSVEDADGDKVEQRVEIGDKIGFKDDGPKVTLTSRQGAEIVIDETDGVPATDEVDELGGNLGTATVAASAVFDQVFNYGADGAAAQGAKVYGLSVSTGGVDTGLVDPASNMAIRLYNNNGVIEGRVGATSPVIFTVSVNAATGEVTVTQLSGIKHTDTTSHDELSSQITAGVLRLSVTIKDGDGDIHSQSADLGSVIKFRDDGPSVKSGSISLSVDEDGLPGAAKDAQPTALAGEVQGTNSATTSVTVADLKALFNFGADGAHASEAISLKAPASGAPELTSQGKPIQITVSSDGKTLTGTADNSPVFTLKLSDDGKTYGFELNGQIDHPSLYGTTDDNTENSLPLDLSAYIVGKDGDGDTVSLTPGKFVINVQDDIPAVKAGESVNVKVDAPVVVEPVPGKVANFVLVIDTSGSVTAEQIETQVKDFLESLEGSGADLVRVHLVEFGDNAAPIGTYDLIKADGPDDNELQRAFDDIEDLNFGGETNYEAGLQQALQWIEGIPSKTINVTSELKEFDANANGQGQGQGNTDKAFIIGNGSTQFALVSGWVAPANQVGHLRSADGDITNGWGVDGNNGNNSEPHDLEPAPSTEVLRFDFGTFNDFDNDGAYHNRESFNGVPVTSATFNLDRQASSGVTNFEYTAYFVDGSLAQTGSLPVSGHDAPLTIVGLDGNAGKQIAYIEFRVTSGRGDVDLDTVQTAPVPPGTIPDADVNQLIFISDGLPNRAVGDNNATPIEAMDAIKEELEAIVQQGNRPGDQAFEIEAFAVGSAPNLTVLGQVENGTAQDLKDTTLVKEFADLIDSLGGVEGSQTGTAPVAFNIGSLVTVGADQPIAFTLKDTSASVEALRAEGLKYGGNDLDYEIEGNTVTAKVGSTVVFTLVLQANGQGTFTLNKPVDGPGDKVIDFSTLIQAEDRDGDAVSLAPGKFTVTLDGVPAGEAQTFQTLEDNSVSDKIIATAGEEGGQFELVTGPENGTLTLQADGNFTYQPAKDWHGTETFTVAVVDDDGDSSNIVVTVNVAAVNDNPTAADDSLSSVAEDSGVRVISIASLLGNDSAGPANENGQTLTITALSNVVGGTAIIAGNDILFYPTPNFFGTASFDYTVSDNGQSNGVNDFQASVGTVSFEVTPVNDPASISGIVGREVQENISLAYSGELYAGDVDNPPDTWKVVTSGTSTYGTFSIDVHGTWSYVIDNANPTVDALKPGDKITDYFKVETIDGTPQTISIYIQGTNDAPVITGDLALNVVEGQSVPVTIADLGFTDVDDLPSGVTFAVTESLHGGIHVNGAPAWQFTGEQLQSGQVTFVHNGAEQNTASFKVLLEDGNEDVSPAQTAVVTIDVAPVNDPAVITGIVGRDVAENTTTAYTGDLYAGDVDNTPDTWKVVTSGTSTYGTFSIDAAGTWSYVINNANPTVDALKPGMKLDDSFVVETIDGTKQTVSIHILGTNDAPVVTAPVTGVATEGGVTSTLNALANATDPEGSTLSVVNIGALPAGVTYNQTNKTFTLDPTNSAYTSLAAGATTTVTVSYQVSDGLAATSAQVSWTVTGIANNAAPTAVGETIITNSYTTVIPDWVLLLNDSDANVGDVLSVTADPSSAQSGVWSDDDVVSDTGSTTTYSDKPSIWGISNPEGGSFRYTVADNHGGMSSSVTANVEYKSSLNGTSGADILIGSGNLNGNDGNDVLVGSSGNDKLSGGAGNDILFGGGGADLFKLSTTSGTDTIKDFKIGTDQIGLLDNGTASNSSNGSVNFGSTSAGSTLHSGDVKTSSDMAWGNSNGFDNRVVVITAQQAEAHIKAAIGGQNGSNHADNTYVVVYNSDKGRAEVWFDDNWYTKEDRKLVAILEGVTADQVKNLAENSFYAYSNVTDPVVLDLDKNGFALSSIDNGVTFDIDADGHKDQIAWTSDDGILAYDVDGNGLIYNGSEIFTPDFNGGKYASGVAALASLDTNGDGKIDASDDAFSKLSIWVDADNNGISDEGELSSLIDNGVTSISLTTDNTGGEEDGQTVFSKGTFTFADGSTGDFMEVGFDAIFGSDADPLTVMGTDGNDILHGGMGQVVMTGGAGADTFVFDATALSEFDVADVITDYSLSEGDALDVSALLDTLLGAEADASQMAEHVKVATDGTDTTLSVDMGESGWKDVAVLQNHTEAVKILFDDNHSTTINPDLHG</sequence>
<evidence type="ECO:0000256" key="1">
    <source>
        <dbReference type="SAM" id="MobiDB-lite"/>
    </source>
</evidence>
<feature type="compositionally biased region" description="Polar residues" evidence="1">
    <location>
        <begin position="828"/>
        <end position="844"/>
    </location>
</feature>
<dbReference type="Gene3D" id="2.60.40.3440">
    <property type="match status" value="2"/>
</dbReference>
<dbReference type="InterPro" id="IPR040853">
    <property type="entry name" value="RapA2_cadherin-like"/>
</dbReference>
<dbReference type="InterPro" id="IPR043824">
    <property type="entry name" value="DUF5801"/>
</dbReference>
<dbReference type="NCBIfam" id="TIGR01965">
    <property type="entry name" value="VCBS_repeat"/>
    <property type="match status" value="3"/>
</dbReference>
<feature type="region of interest" description="Disordered" evidence="1">
    <location>
        <begin position="374"/>
        <end position="429"/>
    </location>
</feature>
<dbReference type="SUPFAM" id="SSF53300">
    <property type="entry name" value="vWA-like"/>
    <property type="match status" value="1"/>
</dbReference>
<dbReference type="RefSeq" id="WP_136599892.1">
    <property type="nucleotide sequence ID" value="NZ_STGV01000006.1"/>
</dbReference>
<evidence type="ECO:0000313" key="3">
    <source>
        <dbReference type="EMBL" id="THV21034.1"/>
    </source>
</evidence>
<protein>
    <submittedName>
        <fullName evidence="3">VWA domain-containing protein</fullName>
    </submittedName>
</protein>
<dbReference type="GO" id="GO:0005509">
    <property type="term" value="F:calcium ion binding"/>
    <property type="evidence" value="ECO:0007669"/>
    <property type="project" value="InterPro"/>
</dbReference>
<dbReference type="Pfam" id="PF17963">
    <property type="entry name" value="Big_9"/>
    <property type="match status" value="2"/>
</dbReference>
<comment type="caution">
    <text evidence="3">The sequence shown here is derived from an EMBL/GenBank/DDBJ whole genome shotgun (WGS) entry which is preliminary data.</text>
</comment>
<feature type="region of interest" description="Disordered" evidence="1">
    <location>
        <begin position="816"/>
        <end position="846"/>
    </location>
</feature>
<dbReference type="NCBIfam" id="TIGR03661">
    <property type="entry name" value="T1SS_VCA0849"/>
    <property type="match status" value="1"/>
</dbReference>
<dbReference type="InterPro" id="IPR018511">
    <property type="entry name" value="Hemolysin-typ_Ca-bd_CS"/>
</dbReference>
<dbReference type="Pfam" id="PF19116">
    <property type="entry name" value="DUF5801"/>
    <property type="match status" value="5"/>
</dbReference>
<feature type="domain" description="VWFA" evidence="2">
    <location>
        <begin position="2488"/>
        <end position="2580"/>
    </location>
</feature>
<keyword evidence="4" id="KW-1185">Reference proteome</keyword>
<dbReference type="Gene3D" id="3.40.50.410">
    <property type="entry name" value="von Willebrand factor, type A domain"/>
    <property type="match status" value="1"/>
</dbReference>
<dbReference type="Pfam" id="PF13519">
    <property type="entry name" value="VWA_2"/>
    <property type="match status" value="1"/>
</dbReference>
<dbReference type="InterPro" id="IPR011049">
    <property type="entry name" value="Serralysin-like_metalloprot_C"/>
</dbReference>
<dbReference type="CDD" id="cd00198">
    <property type="entry name" value="vWFA"/>
    <property type="match status" value="1"/>
</dbReference>
<dbReference type="PROSITE" id="PS50234">
    <property type="entry name" value="VWFA"/>
    <property type="match status" value="1"/>
</dbReference>
<evidence type="ECO:0000313" key="4">
    <source>
        <dbReference type="Proteomes" id="UP000308828"/>
    </source>
</evidence>
<dbReference type="Proteomes" id="UP000308828">
    <property type="component" value="Unassembled WGS sequence"/>
</dbReference>
<feature type="compositionally biased region" description="Polar residues" evidence="1">
    <location>
        <begin position="1215"/>
        <end position="1232"/>
    </location>
</feature>
<reference evidence="3 4" key="1">
    <citation type="submission" date="2019-04" db="EMBL/GenBank/DDBJ databases">
        <title>Genome sequence of strain shin9-1.</title>
        <authorList>
            <person name="Gao J."/>
            <person name="Sun J."/>
        </authorList>
    </citation>
    <scope>NUCLEOTIDE SEQUENCE [LARGE SCALE GENOMIC DNA]</scope>
    <source>
        <strain evidence="4">shin9-1</strain>
    </source>
</reference>
<feature type="region of interest" description="Disordered" evidence="1">
    <location>
        <begin position="997"/>
        <end position="1032"/>
    </location>
</feature>
<feature type="compositionally biased region" description="Low complexity" evidence="1">
    <location>
        <begin position="405"/>
        <end position="424"/>
    </location>
</feature>
<dbReference type="PROSITE" id="PS00330">
    <property type="entry name" value="HEMOLYSIN_CALCIUM"/>
    <property type="match status" value="2"/>
</dbReference>
<dbReference type="OrthoDB" id="6756629at2"/>
<feature type="region of interest" description="Disordered" evidence="1">
    <location>
        <begin position="1196"/>
        <end position="1241"/>
    </location>
</feature>
<feature type="region of interest" description="Disordered" evidence="1">
    <location>
        <begin position="588"/>
        <end position="625"/>
    </location>
</feature>
<name>A0A4S8P0H2_9HYPH</name>
<gene>
    <name evidence="3" type="ORF">FAA97_17735</name>
</gene>
<dbReference type="InterPro" id="IPR002035">
    <property type="entry name" value="VWF_A"/>
</dbReference>